<dbReference type="InterPro" id="IPR037069">
    <property type="entry name" value="AcylCoA_DH/ox_N_sf"/>
</dbReference>
<evidence type="ECO:0000313" key="3">
    <source>
        <dbReference type="EMBL" id="MFB9837436.1"/>
    </source>
</evidence>
<dbReference type="InterPro" id="IPR009100">
    <property type="entry name" value="AcylCoA_DH/oxidase_NM_dom_sf"/>
</dbReference>
<organism evidence="3 4">
    <name type="scientific">Actinoallomurus acaciae</name>
    <dbReference type="NCBI Taxonomy" id="502577"/>
    <lineage>
        <taxon>Bacteria</taxon>
        <taxon>Bacillati</taxon>
        <taxon>Actinomycetota</taxon>
        <taxon>Actinomycetes</taxon>
        <taxon>Streptosporangiales</taxon>
        <taxon>Thermomonosporaceae</taxon>
        <taxon>Actinoallomurus</taxon>
    </lineage>
</organism>
<comment type="caution">
    <text evidence="3">The sequence shown here is derived from an EMBL/GenBank/DDBJ whole genome shotgun (WGS) entry which is preliminary data.</text>
</comment>
<reference evidence="3 4" key="1">
    <citation type="submission" date="2024-09" db="EMBL/GenBank/DDBJ databases">
        <authorList>
            <person name="Sun Q."/>
            <person name="Mori K."/>
        </authorList>
    </citation>
    <scope>NUCLEOTIDE SEQUENCE [LARGE SCALE GENOMIC DNA]</scope>
    <source>
        <strain evidence="3 4">TBRC 0563</strain>
    </source>
</reference>
<dbReference type="InterPro" id="IPR052161">
    <property type="entry name" value="Mycobact_Acyl-CoA_DH"/>
</dbReference>
<dbReference type="RefSeq" id="WP_378210252.1">
    <property type="nucleotide sequence ID" value="NZ_JBHLZP010000381.1"/>
</dbReference>
<proteinExistence type="predicted"/>
<dbReference type="PANTHER" id="PTHR43292">
    <property type="entry name" value="ACYL-COA DEHYDROGENASE"/>
    <property type="match status" value="1"/>
</dbReference>
<sequence>MGIGLTAEHEELAASVRAFAARHIPREAVRAALDPGADERPDHWSALAGQGLLGLHLPEEHGGQGFSLVELAVAVEEMGRALAPGPYVPTVWASAVLLAAGAGDLLPGLADGTRRGAVSLA</sequence>
<dbReference type="SUPFAM" id="SSF56645">
    <property type="entry name" value="Acyl-CoA dehydrogenase NM domain-like"/>
    <property type="match status" value="1"/>
</dbReference>
<protein>
    <submittedName>
        <fullName evidence="3">Acyl-CoA dehydrogenase family protein</fullName>
    </submittedName>
</protein>
<dbReference type="PANTHER" id="PTHR43292:SF4">
    <property type="entry name" value="ACYL-COA DEHYDROGENASE FADE34"/>
    <property type="match status" value="1"/>
</dbReference>
<dbReference type="EMBL" id="JBHLZP010000381">
    <property type="protein sequence ID" value="MFB9837436.1"/>
    <property type="molecule type" value="Genomic_DNA"/>
</dbReference>
<feature type="non-terminal residue" evidence="3">
    <location>
        <position position="121"/>
    </location>
</feature>
<dbReference type="InterPro" id="IPR013786">
    <property type="entry name" value="AcylCoA_DH/ox_N"/>
</dbReference>
<keyword evidence="1" id="KW-0560">Oxidoreductase</keyword>
<evidence type="ECO:0000259" key="2">
    <source>
        <dbReference type="Pfam" id="PF02771"/>
    </source>
</evidence>
<dbReference type="Pfam" id="PF02771">
    <property type="entry name" value="Acyl-CoA_dh_N"/>
    <property type="match status" value="1"/>
</dbReference>
<gene>
    <name evidence="3" type="ORF">ACFFNX_35210</name>
</gene>
<evidence type="ECO:0000256" key="1">
    <source>
        <dbReference type="ARBA" id="ARBA00023002"/>
    </source>
</evidence>
<feature type="domain" description="Acyl-CoA dehydrogenase/oxidase N-terminal" evidence="2">
    <location>
        <begin position="6"/>
        <end position="98"/>
    </location>
</feature>
<dbReference type="Gene3D" id="1.10.540.10">
    <property type="entry name" value="Acyl-CoA dehydrogenase/oxidase, N-terminal domain"/>
    <property type="match status" value="1"/>
</dbReference>
<evidence type="ECO:0000313" key="4">
    <source>
        <dbReference type="Proteomes" id="UP001589627"/>
    </source>
</evidence>
<dbReference type="Proteomes" id="UP001589627">
    <property type="component" value="Unassembled WGS sequence"/>
</dbReference>
<name>A0ABV5YSC6_9ACTN</name>
<accession>A0ABV5YSC6</accession>
<keyword evidence="4" id="KW-1185">Reference proteome</keyword>